<organism evidence="2 3">
    <name type="scientific">Ficus carica</name>
    <name type="common">Common fig</name>
    <dbReference type="NCBI Taxonomy" id="3494"/>
    <lineage>
        <taxon>Eukaryota</taxon>
        <taxon>Viridiplantae</taxon>
        <taxon>Streptophyta</taxon>
        <taxon>Embryophyta</taxon>
        <taxon>Tracheophyta</taxon>
        <taxon>Spermatophyta</taxon>
        <taxon>Magnoliopsida</taxon>
        <taxon>eudicotyledons</taxon>
        <taxon>Gunneridae</taxon>
        <taxon>Pentapetalae</taxon>
        <taxon>rosids</taxon>
        <taxon>fabids</taxon>
        <taxon>Rosales</taxon>
        <taxon>Moraceae</taxon>
        <taxon>Ficeae</taxon>
        <taxon>Ficus</taxon>
    </lineage>
</organism>
<reference evidence="2" key="1">
    <citation type="submission" date="2023-07" db="EMBL/GenBank/DDBJ databases">
        <title>draft genome sequence of fig (Ficus carica).</title>
        <authorList>
            <person name="Takahashi T."/>
            <person name="Nishimura K."/>
        </authorList>
    </citation>
    <scope>NUCLEOTIDE SEQUENCE</scope>
</reference>
<evidence type="ECO:0000313" key="2">
    <source>
        <dbReference type="EMBL" id="GMN20457.1"/>
    </source>
</evidence>
<dbReference type="Proteomes" id="UP001187192">
    <property type="component" value="Unassembled WGS sequence"/>
</dbReference>
<dbReference type="AlphaFoldDB" id="A0AA88CL38"/>
<gene>
    <name evidence="2" type="ORF">TIFTF001_048751</name>
</gene>
<keyword evidence="3" id="KW-1185">Reference proteome</keyword>
<dbReference type="InterPro" id="IPR024481">
    <property type="entry name" value="Helicase_Sen1_N"/>
</dbReference>
<name>A0AA88CL38_FICCA</name>
<evidence type="ECO:0000313" key="3">
    <source>
        <dbReference type="Proteomes" id="UP001187192"/>
    </source>
</evidence>
<sequence length="438" mass="51513">MADTRRQLLERWRGIEDQEDEDDDPINPSKSRCLHHHKEQWFADAFTYLISLPKDNHIWCGSWDLMGPLLETFYNYFKDEHDDSPLRRLWRRISEEMRQCVQCVTQHHQAQEMYSMEYELSSIGPLLDVLQCLDEERVTTHLREINAKIVKDDYDLASGNAEVVSVMYEVLMYPRLLDDQSLFTEFEKFIEAIDNIHELALDGQQQFPGVYALFFFKRRVRSVGYRLAGSMGKLRSATDLEPLQPLIKKFVGFLETEVLLSATKTSRQRAELDRVSIWLGIKSLLGCLEPPAFEEGILERYPIFLDIVLNHVSGDSVDFSHAVACLRLLFEMLGCKLWLRSTLSPSVMRNTLLGQCFHTRNEKSHKDIFDLFQPFLQAFQFQSLEALQDGEHEKQRRHFLYFLLHQVPVSSNFSVLTRQKARQFLFMRLWRILGWLYI</sequence>
<dbReference type="Pfam" id="PF12726">
    <property type="entry name" value="SEN1_N"/>
    <property type="match status" value="1"/>
</dbReference>
<comment type="caution">
    <text evidence="2">The sequence shown here is derived from an EMBL/GenBank/DDBJ whole genome shotgun (WGS) entry which is preliminary data.</text>
</comment>
<evidence type="ECO:0000259" key="1">
    <source>
        <dbReference type="Pfam" id="PF12726"/>
    </source>
</evidence>
<accession>A0AA88CL38</accession>
<feature type="domain" description="Helicase Sen1 N-terminal" evidence="1">
    <location>
        <begin position="89"/>
        <end position="358"/>
    </location>
</feature>
<dbReference type="EMBL" id="BTGU01006451">
    <property type="protein sequence ID" value="GMN20457.1"/>
    <property type="molecule type" value="Genomic_DNA"/>
</dbReference>
<proteinExistence type="predicted"/>
<protein>
    <recommendedName>
        <fullName evidence="1">Helicase Sen1 N-terminal domain-containing protein</fullName>
    </recommendedName>
</protein>